<dbReference type="AlphaFoldDB" id="A0A9X3Z3S5"/>
<reference evidence="3" key="1">
    <citation type="submission" date="2022-12" db="EMBL/GenBank/DDBJ databases">
        <title>Draft genome sequence of the thermophilic strain Brevibacillus thermoruber HT42, isolated from Los Humeros, Puebla, Mexico, with biotechnological potential.</title>
        <authorList>
            <person name="Lara Sanchez J."/>
            <person name="Solis Palacios R."/>
            <person name="Bustos Baena A.S."/>
            <person name="Ruz Baez A.E."/>
            <person name="Espinosa Luna G."/>
            <person name="Oliart Ros R.M."/>
        </authorList>
    </citation>
    <scope>NUCLEOTIDE SEQUENCE</scope>
    <source>
        <strain evidence="3">HT42</strain>
    </source>
</reference>
<sequence length="414" mass="44111">MSGQRKTQVTVKLNGERWEGSRTEKKTGQADGGQPPIEWRKAAGIPPVPTVKTSREEDAWSLLRELRGKNPQVTGERDSGGEPQREVEFSPDEEGSGRLGRGRFVLPGWMREGTVAKNLFATGGAVAIGLVFGLLVLSVFGEEQLSRSYQSVLSDTVTTFSAGGTGGKTDGMKAAGPTPPEAAGTNAAGTEQAVELRLPEERLHVAQTGVFQPEASAAEAIKPLDKAGIPHFLYQGEDKQYLFAAAAPTRDAVLGFASSLKARGMDVYVKELVLPGFSGSVSVKGAAGTAQPADLNAFFQTGLEMARTLAGQSGHVISSAQPALSAEEASALKEQHRRFLEQSRAVSVPESWQSLFAGMVNGMNQAVQARDKMAEAIAGSKTASAESYAWQVQAGVLTFWENYANWVRQVKAEE</sequence>
<feature type="transmembrane region" description="Helical" evidence="2">
    <location>
        <begin position="119"/>
        <end position="141"/>
    </location>
</feature>
<name>A0A9X3Z3S5_9BACL</name>
<gene>
    <name evidence="3" type="ORF">O3V59_11530</name>
</gene>
<evidence type="ECO:0000313" key="4">
    <source>
        <dbReference type="Proteomes" id="UP001151071"/>
    </source>
</evidence>
<feature type="compositionally biased region" description="Basic and acidic residues" evidence="1">
    <location>
        <begin position="14"/>
        <end position="28"/>
    </location>
</feature>
<organism evidence="3 4">
    <name type="scientific">Brevibacillus thermoruber</name>
    <dbReference type="NCBI Taxonomy" id="33942"/>
    <lineage>
        <taxon>Bacteria</taxon>
        <taxon>Bacillati</taxon>
        <taxon>Bacillota</taxon>
        <taxon>Bacilli</taxon>
        <taxon>Bacillales</taxon>
        <taxon>Paenibacillaceae</taxon>
        <taxon>Brevibacillus</taxon>
    </lineage>
</organism>
<feature type="compositionally biased region" description="Basic and acidic residues" evidence="1">
    <location>
        <begin position="75"/>
        <end position="88"/>
    </location>
</feature>
<proteinExistence type="predicted"/>
<dbReference type="EMBL" id="JAPYYP010000012">
    <property type="protein sequence ID" value="MDA5108994.1"/>
    <property type="molecule type" value="Genomic_DNA"/>
</dbReference>
<keyword evidence="2" id="KW-1133">Transmembrane helix</keyword>
<keyword evidence="2" id="KW-0472">Membrane</keyword>
<evidence type="ECO:0000313" key="3">
    <source>
        <dbReference type="EMBL" id="MDA5108994.1"/>
    </source>
</evidence>
<evidence type="ECO:0000256" key="2">
    <source>
        <dbReference type="SAM" id="Phobius"/>
    </source>
</evidence>
<keyword evidence="2" id="KW-0812">Transmembrane</keyword>
<protein>
    <recommendedName>
        <fullName evidence="5">SPOR domain-containing protein</fullName>
    </recommendedName>
</protein>
<dbReference type="Proteomes" id="UP001151071">
    <property type="component" value="Unassembled WGS sequence"/>
</dbReference>
<comment type="caution">
    <text evidence="3">The sequence shown here is derived from an EMBL/GenBank/DDBJ whole genome shotgun (WGS) entry which is preliminary data.</text>
</comment>
<feature type="compositionally biased region" description="Basic and acidic residues" evidence="1">
    <location>
        <begin position="53"/>
        <end position="68"/>
    </location>
</feature>
<evidence type="ECO:0008006" key="5">
    <source>
        <dbReference type="Google" id="ProtNLM"/>
    </source>
</evidence>
<feature type="compositionally biased region" description="Polar residues" evidence="1">
    <location>
        <begin position="1"/>
        <end position="11"/>
    </location>
</feature>
<evidence type="ECO:0000256" key="1">
    <source>
        <dbReference type="SAM" id="MobiDB-lite"/>
    </source>
</evidence>
<dbReference type="RefSeq" id="WP_271140156.1">
    <property type="nucleotide sequence ID" value="NZ_JAPYYP010000012.1"/>
</dbReference>
<feature type="region of interest" description="Disordered" evidence="1">
    <location>
        <begin position="1"/>
        <end position="99"/>
    </location>
</feature>
<accession>A0A9X3Z3S5</accession>
<keyword evidence="4" id="KW-1185">Reference proteome</keyword>
<feature type="region of interest" description="Disordered" evidence="1">
    <location>
        <begin position="160"/>
        <end position="185"/>
    </location>
</feature>